<reference evidence="5 6" key="1">
    <citation type="submission" date="2018-06" db="EMBL/GenBank/DDBJ databases">
        <authorList>
            <consortium name="Pathogen Informatics"/>
            <person name="Doyle S."/>
        </authorList>
    </citation>
    <scope>NUCLEOTIDE SEQUENCE [LARGE SCALE GENOMIC DNA]</scope>
    <source>
        <strain evidence="5 6">NCTC11544</strain>
    </source>
</reference>
<gene>
    <name evidence="5" type="primary">rob_6</name>
    <name evidence="5" type="ORF">NCTC11544_03907</name>
</gene>
<sequence length="140" mass="16338">MAINMKIFINEMLKWIEGNLGAELNIKTIAKKSGYSRFHIQRIFKLHAGLTLAQYIRMRRVTEAAIALRFTDRKIMDIALDYGFDSQQVFTRTFKKQLETTPGELRRSKQLNNNRLCYSLYMPTMVQKPSTIQPNAHKPN</sequence>
<dbReference type="GeneID" id="74951858"/>
<dbReference type="Pfam" id="PF12833">
    <property type="entry name" value="HTH_18"/>
    <property type="match status" value="1"/>
</dbReference>
<organism evidence="5 6">
    <name type="scientific">Serratia quinivorans</name>
    <dbReference type="NCBI Taxonomy" id="137545"/>
    <lineage>
        <taxon>Bacteria</taxon>
        <taxon>Pseudomonadati</taxon>
        <taxon>Pseudomonadota</taxon>
        <taxon>Gammaproteobacteria</taxon>
        <taxon>Enterobacterales</taxon>
        <taxon>Yersiniaceae</taxon>
        <taxon>Serratia</taxon>
    </lineage>
</organism>
<dbReference type="GO" id="GO:0043565">
    <property type="term" value="F:sequence-specific DNA binding"/>
    <property type="evidence" value="ECO:0007669"/>
    <property type="project" value="InterPro"/>
</dbReference>
<keyword evidence="1" id="KW-0805">Transcription regulation</keyword>
<evidence type="ECO:0000256" key="3">
    <source>
        <dbReference type="ARBA" id="ARBA00023163"/>
    </source>
</evidence>
<proteinExistence type="predicted"/>
<dbReference type="Gene3D" id="1.10.10.60">
    <property type="entry name" value="Homeodomain-like"/>
    <property type="match status" value="2"/>
</dbReference>
<evidence type="ECO:0000259" key="4">
    <source>
        <dbReference type="PROSITE" id="PS01124"/>
    </source>
</evidence>
<keyword evidence="2" id="KW-0238">DNA-binding</keyword>
<evidence type="ECO:0000313" key="6">
    <source>
        <dbReference type="Proteomes" id="UP000255529"/>
    </source>
</evidence>
<evidence type="ECO:0000256" key="1">
    <source>
        <dbReference type="ARBA" id="ARBA00023015"/>
    </source>
</evidence>
<accession>A0A2X2GWJ9</accession>
<dbReference type="PANTHER" id="PTHR47504">
    <property type="entry name" value="RIGHT ORIGIN-BINDING PROTEIN"/>
    <property type="match status" value="1"/>
</dbReference>
<dbReference type="SUPFAM" id="SSF46689">
    <property type="entry name" value="Homeodomain-like"/>
    <property type="match status" value="2"/>
</dbReference>
<dbReference type="PROSITE" id="PS00041">
    <property type="entry name" value="HTH_ARAC_FAMILY_1"/>
    <property type="match status" value="1"/>
</dbReference>
<dbReference type="PANTHER" id="PTHR47504:SF5">
    <property type="entry name" value="RIGHT ORIGIN-BINDING PROTEIN"/>
    <property type="match status" value="1"/>
</dbReference>
<dbReference type="PROSITE" id="PS01124">
    <property type="entry name" value="HTH_ARAC_FAMILY_2"/>
    <property type="match status" value="1"/>
</dbReference>
<protein>
    <submittedName>
        <fullName evidence="5">Right origin-binding protein</fullName>
    </submittedName>
</protein>
<dbReference type="GO" id="GO:0003700">
    <property type="term" value="F:DNA-binding transcription factor activity"/>
    <property type="evidence" value="ECO:0007669"/>
    <property type="project" value="InterPro"/>
</dbReference>
<dbReference type="InterPro" id="IPR018062">
    <property type="entry name" value="HTH_AraC-typ_CS"/>
</dbReference>
<dbReference type="InterPro" id="IPR009057">
    <property type="entry name" value="Homeodomain-like_sf"/>
</dbReference>
<dbReference type="RefSeq" id="WP_112362336.1">
    <property type="nucleotide sequence ID" value="NZ_CAMKUF010000003.1"/>
</dbReference>
<name>A0A2X2GWJ9_9GAMM</name>
<dbReference type="InterPro" id="IPR050959">
    <property type="entry name" value="MarA-like"/>
</dbReference>
<evidence type="ECO:0000313" key="5">
    <source>
        <dbReference type="EMBL" id="SUI77284.1"/>
    </source>
</evidence>
<dbReference type="EMBL" id="UGYN01000002">
    <property type="protein sequence ID" value="SUI77284.1"/>
    <property type="molecule type" value="Genomic_DNA"/>
</dbReference>
<evidence type="ECO:0000256" key="2">
    <source>
        <dbReference type="ARBA" id="ARBA00023125"/>
    </source>
</evidence>
<dbReference type="AlphaFoldDB" id="A0A2X2GWJ9"/>
<dbReference type="PRINTS" id="PR00032">
    <property type="entry name" value="HTHARAC"/>
</dbReference>
<dbReference type="InterPro" id="IPR018060">
    <property type="entry name" value="HTH_AraC"/>
</dbReference>
<feature type="domain" description="HTH araC/xylS-type" evidence="4">
    <location>
        <begin position="10"/>
        <end position="108"/>
    </location>
</feature>
<dbReference type="SMART" id="SM00342">
    <property type="entry name" value="HTH_ARAC"/>
    <property type="match status" value="1"/>
</dbReference>
<keyword evidence="3" id="KW-0804">Transcription</keyword>
<dbReference type="InterPro" id="IPR020449">
    <property type="entry name" value="Tscrpt_reg_AraC-type_HTH"/>
</dbReference>
<dbReference type="Proteomes" id="UP000255529">
    <property type="component" value="Unassembled WGS sequence"/>
</dbReference>